<dbReference type="AlphaFoldDB" id="A0AAW6Y7Y0"/>
<proteinExistence type="predicted"/>
<dbReference type="Proteomes" id="UP001236303">
    <property type="component" value="Unassembled WGS sequence"/>
</dbReference>
<organism evidence="1 2">
    <name type="scientific">Neisseria subflava</name>
    <dbReference type="NCBI Taxonomy" id="28449"/>
    <lineage>
        <taxon>Bacteria</taxon>
        <taxon>Pseudomonadati</taxon>
        <taxon>Pseudomonadota</taxon>
        <taxon>Betaproteobacteria</taxon>
        <taxon>Neisseriales</taxon>
        <taxon>Neisseriaceae</taxon>
        <taxon>Neisseria</taxon>
    </lineage>
</organism>
<name>A0AAW6Y7Y0_NEISU</name>
<gene>
    <name evidence="1" type="ORF">QP451_11440</name>
</gene>
<sequence length="91" mass="10187">ALAIGVELVAESSRNAFQQWGPATAGEEQVREGRPLYVTVRPLKRGAKGTWIKGGLTWKAFQFPRAEFAPAQERAMRLNWRQVQAEDSYPG</sequence>
<reference evidence="1" key="1">
    <citation type="submission" date="2023-05" db="EMBL/GenBank/DDBJ databases">
        <title>Cataloging the Phylogenetic Diversity of Human Bladder Bacteria.</title>
        <authorList>
            <person name="Du J."/>
        </authorList>
    </citation>
    <scope>NUCLEOTIDE SEQUENCE</scope>
    <source>
        <strain evidence="1">UMB1050</strain>
    </source>
</reference>
<evidence type="ECO:0000313" key="1">
    <source>
        <dbReference type="EMBL" id="MDK7243612.1"/>
    </source>
</evidence>
<comment type="caution">
    <text evidence="1">The sequence shown here is derived from an EMBL/GenBank/DDBJ whole genome shotgun (WGS) entry which is preliminary data.</text>
</comment>
<accession>A0AAW6Y7Y0</accession>
<evidence type="ECO:0000313" key="2">
    <source>
        <dbReference type="Proteomes" id="UP001236303"/>
    </source>
</evidence>
<feature type="non-terminal residue" evidence="1">
    <location>
        <position position="91"/>
    </location>
</feature>
<feature type="non-terminal residue" evidence="1">
    <location>
        <position position="1"/>
    </location>
</feature>
<protein>
    <submittedName>
        <fullName evidence="1">Uncharacterized protein</fullName>
    </submittedName>
</protein>
<dbReference type="EMBL" id="JASOPA010000104">
    <property type="protein sequence ID" value="MDK7243612.1"/>
    <property type="molecule type" value="Genomic_DNA"/>
</dbReference>